<name>A0A1J4JBC1_9EUKA</name>
<feature type="region of interest" description="Disordered" evidence="1">
    <location>
        <begin position="1213"/>
        <end position="1234"/>
    </location>
</feature>
<feature type="compositionally biased region" description="Basic and acidic residues" evidence="1">
    <location>
        <begin position="573"/>
        <end position="585"/>
    </location>
</feature>
<evidence type="ECO:0000256" key="1">
    <source>
        <dbReference type="SAM" id="MobiDB-lite"/>
    </source>
</evidence>
<dbReference type="OrthoDB" id="10682733at2759"/>
<dbReference type="InterPro" id="IPR016024">
    <property type="entry name" value="ARM-type_fold"/>
</dbReference>
<feature type="compositionally biased region" description="Basic and acidic residues" evidence="1">
    <location>
        <begin position="1216"/>
        <end position="1234"/>
    </location>
</feature>
<sequence>MESLIFSLQQLTKSGRLQPAEPIICSHLISFEDIVLASGNLSDSNFEKLESLLIKILQTNKGQFSMQCSLRIATCFLLLYSGKRAGQNWNLYLEAQKRPSQATAYALGHIIDKVGQHSTSKIPGFVKAILGLNISHAQSSLFSLSRCFKRARQELSNFTDKAFNLARKALLIQNEATQLLALRLLKALLKSKPNMVKLTISVRDLLESDQTSYFVADEASSLAARILLLELNGASIQKGEHHNNNEWEIGSANSNSKKSDENGLKRFFYFLQQHFSRFSKVIFSKVLLLVSPAYLHSNLSFFFNFVTRNAPEEVAKLVCLVSGDDRRSLFEKVKSDKVTFDHFLTMRLLANDEPSFVDTAAIAFQMATRPQKELRESGVSFFARISLKTPQIAFSFVQAALKFLAAPPTELPKVNREIRGRAFIAATIIENAPSFAFQFESDIKKIIEGGLNSENVYEGRFQAAFSLMAVVPDSFFLREDVEKMIDRFCTFFEEENKEKILSATIKNRCEIVAAQISMFIAQHPSIKHAARLFLTICRNRFLQSNGALVCILKAFPDVFKHTSQANNNQSNHSDTDVKQNNEEKSHELNFEESWNDVVSRLVSIIGSVVPPPDFARESLQSTMLPPSEIISHSPEIHRPLPKVFIDIHNNIFAQNFVIFFPNFLSALPDQKSSEIVHRIVERSISFKGIPLLILYLVKDRRTIKYFEIYPEFVHILLNQAFQAESNLRIQVLCESIAIFMKRYPSNTSMNLNSLVQKTIQMPASKVKCFLLSALFSHVSLSDDNLAVFLFDLNNIALSTHFTAFALFALNTLYQNNQTQLSILKMIGDQSVFFLSLFHTDAALDPYVMHFIGQAFSSLLSSVSPELNNVVATVKDSTMQVINCFEHSEVPFARGVHFQVLRAVYNFARNLTDVYEIMNRSKKLVFPSPRSAPFTEKVAACGAFSDYAKMVDPHADFMNLIPHVLFILQTTSDDQASEFIHTLASNFSTASLSKSHTFANIVFKSNNKTQNSSINTSLSTNFNDLISNNNPKNNAKNSISNSLSVGENIGNENWIRVSLNKWVKIIKTSNISGVLPGTGAQTSLGISASDGVRRCCISIIQYLIPVIKVSNPFMSECLDDILSSVTHSLSVSSRMLRQECFTILSLIVEEFIDMTDSNGTNILNLYESQFNTAVRIGFKDLERSGNFLLKYLDYHTRDIIENSKKIEKNRHKFQNYQEKETNNQDNLETKKSPGNKENEIFEKENFIELFMNGMKNAKGDEKYYISIAASLTKLAEENELFYSIIQPLENEFKNEFLKLIYYAIKLWRSKENSSTKWNEISHFRNLFETFFTSIITSLLWLIFKSNQNKNECQKEKENKNLINIAMNTNEALEDEFDSEFLCQFLLEEIEKCTEQWRIVAAYFGITRLIKFDLINDQKKKECLKIVLSNFQSTSSSNKTVTNSTKSARFKEFIHICCEKLAHFDDCWEKLYHFSKSDKVAFTFLIHDGSQGVLEKHYEELFSFILDIKNENEEVSLHFLSILCDRISDKVDILLENQLKSQTGQLSNKENANFTNKLIFKLLRREKVNFSSKAVVNHVFETFEEGGIEIVGFSLQNHLTSIYSLFLKDDRLRDKFDQADLTDGEYCNLLLKLAVIISNLYRNEDLLLASALRFSLRSVGQGWGDRQTIGIATQIWRAVSNHDGRMLQIAFSGLEIGAREAVVGQVEKAAFASRRPKSIRLKSFSAGNIRKTQSYDGWQNL</sequence>
<dbReference type="RefSeq" id="XP_068349106.1">
    <property type="nucleotide sequence ID" value="XM_068511700.1"/>
</dbReference>
<evidence type="ECO:0000313" key="2">
    <source>
        <dbReference type="EMBL" id="OHS95969.1"/>
    </source>
</evidence>
<dbReference type="GeneID" id="94846404"/>
<feature type="region of interest" description="Disordered" evidence="1">
    <location>
        <begin position="563"/>
        <end position="585"/>
    </location>
</feature>
<proteinExistence type="predicted"/>
<reference evidence="2" key="1">
    <citation type="submission" date="2016-10" db="EMBL/GenBank/DDBJ databases">
        <authorList>
            <person name="Benchimol M."/>
            <person name="Almeida L.G."/>
            <person name="Vasconcelos A.T."/>
            <person name="Perreira-Neves A."/>
            <person name="Rosa I.A."/>
            <person name="Tasca T."/>
            <person name="Bogo M.R."/>
            <person name="de Souza W."/>
        </authorList>
    </citation>
    <scope>NUCLEOTIDE SEQUENCE [LARGE SCALE GENOMIC DNA]</scope>
    <source>
        <strain evidence="2">K</strain>
    </source>
</reference>
<gene>
    <name evidence="2" type="ORF">TRFO_37889</name>
</gene>
<organism evidence="2 3">
    <name type="scientific">Tritrichomonas foetus</name>
    <dbReference type="NCBI Taxonomy" id="1144522"/>
    <lineage>
        <taxon>Eukaryota</taxon>
        <taxon>Metamonada</taxon>
        <taxon>Parabasalia</taxon>
        <taxon>Tritrichomonadida</taxon>
        <taxon>Tritrichomonadidae</taxon>
        <taxon>Tritrichomonas</taxon>
    </lineage>
</organism>
<dbReference type="EMBL" id="MLAK01001208">
    <property type="protein sequence ID" value="OHS95969.1"/>
    <property type="molecule type" value="Genomic_DNA"/>
</dbReference>
<accession>A0A1J4JBC1</accession>
<keyword evidence="3" id="KW-1185">Reference proteome</keyword>
<protein>
    <submittedName>
        <fullName evidence="2">Uncharacterized protein</fullName>
    </submittedName>
</protein>
<dbReference type="VEuPathDB" id="TrichDB:TRFO_37889"/>
<comment type="caution">
    <text evidence="2">The sequence shown here is derived from an EMBL/GenBank/DDBJ whole genome shotgun (WGS) entry which is preliminary data.</text>
</comment>
<evidence type="ECO:0000313" key="3">
    <source>
        <dbReference type="Proteomes" id="UP000179807"/>
    </source>
</evidence>
<dbReference type="PANTHER" id="PTHR42264">
    <property type="entry name" value="EPHRIN_REC_LIKE DOMAIN-CONTAINING PROTEIN"/>
    <property type="match status" value="1"/>
</dbReference>
<dbReference type="SUPFAM" id="SSF48371">
    <property type="entry name" value="ARM repeat"/>
    <property type="match status" value="2"/>
</dbReference>
<dbReference type="Proteomes" id="UP000179807">
    <property type="component" value="Unassembled WGS sequence"/>
</dbReference>
<feature type="compositionally biased region" description="Polar residues" evidence="1">
    <location>
        <begin position="563"/>
        <end position="572"/>
    </location>
</feature>